<dbReference type="SFLD" id="SFLDS00029">
    <property type="entry name" value="Radical_SAM"/>
    <property type="match status" value="1"/>
</dbReference>
<dbReference type="GO" id="GO:0046872">
    <property type="term" value="F:metal ion binding"/>
    <property type="evidence" value="ECO:0007669"/>
    <property type="project" value="UniProtKB-KW"/>
</dbReference>
<keyword evidence="5" id="KW-0408">Iron</keyword>
<evidence type="ECO:0000256" key="6">
    <source>
        <dbReference type="ARBA" id="ARBA00023014"/>
    </source>
</evidence>
<dbReference type="SUPFAM" id="SSF102114">
    <property type="entry name" value="Radical SAM enzymes"/>
    <property type="match status" value="1"/>
</dbReference>
<accession>A0A0K8P0V9</accession>
<feature type="region of interest" description="Disordered" evidence="7">
    <location>
        <begin position="35"/>
        <end position="57"/>
    </location>
</feature>
<comment type="cofactor">
    <cofactor evidence="1">
        <name>[4Fe-4S] cluster</name>
        <dbReference type="ChEBI" id="CHEBI:49883"/>
    </cofactor>
</comment>
<dbReference type="InterPro" id="IPR006638">
    <property type="entry name" value="Elp3/MiaA/NifB-like_rSAM"/>
</dbReference>
<dbReference type="InterPro" id="IPR013785">
    <property type="entry name" value="Aldolase_TIM"/>
</dbReference>
<evidence type="ECO:0000313" key="10">
    <source>
        <dbReference type="Proteomes" id="UP000037660"/>
    </source>
</evidence>
<comment type="caution">
    <text evidence="9">The sequence shown here is derived from an EMBL/GenBank/DDBJ whole genome shotgun (WGS) entry which is preliminary data.</text>
</comment>
<organism evidence="9 10">
    <name type="scientific">Piscinibacter sakaiensis</name>
    <name type="common">Ideonella sakaiensis</name>
    <dbReference type="NCBI Taxonomy" id="1547922"/>
    <lineage>
        <taxon>Bacteria</taxon>
        <taxon>Pseudomonadati</taxon>
        <taxon>Pseudomonadota</taxon>
        <taxon>Betaproteobacteria</taxon>
        <taxon>Burkholderiales</taxon>
        <taxon>Sphaerotilaceae</taxon>
        <taxon>Piscinibacter</taxon>
    </lineage>
</organism>
<keyword evidence="3" id="KW-0949">S-adenosyl-L-methionine</keyword>
<evidence type="ECO:0000256" key="7">
    <source>
        <dbReference type="SAM" id="MobiDB-lite"/>
    </source>
</evidence>
<evidence type="ECO:0000256" key="1">
    <source>
        <dbReference type="ARBA" id="ARBA00001966"/>
    </source>
</evidence>
<keyword evidence="4" id="KW-0479">Metal-binding</keyword>
<evidence type="ECO:0000256" key="4">
    <source>
        <dbReference type="ARBA" id="ARBA00022723"/>
    </source>
</evidence>
<reference evidence="9 10" key="2">
    <citation type="journal article" date="2016" name="Science">
        <title>A bacterium that degrades and assimilates poly(ethylene terephthalate).</title>
        <authorList>
            <person name="Yoshida S."/>
            <person name="Hiraga K."/>
            <person name="Takehana T."/>
            <person name="Taniguchi I."/>
            <person name="Yamaji H."/>
            <person name="Maeda Y."/>
            <person name="Toyohara K."/>
            <person name="Miyamoto K."/>
            <person name="Kimura Y."/>
            <person name="Oda K."/>
        </authorList>
    </citation>
    <scope>NUCLEOTIDE SEQUENCE [LARGE SCALE GENOMIC DNA]</scope>
    <source>
        <strain evidence="10">NBRC 110686 / TISTR 2288 / 201-F6</strain>
    </source>
</reference>
<dbReference type="PANTHER" id="PTHR43076">
    <property type="entry name" value="FO SYNTHASE (COFH)"/>
    <property type="match status" value="1"/>
</dbReference>
<dbReference type="STRING" id="1547922.ISF6_2108"/>
<keyword evidence="6" id="KW-0411">Iron-sulfur</keyword>
<dbReference type="InterPro" id="IPR034405">
    <property type="entry name" value="F420"/>
</dbReference>
<dbReference type="PROSITE" id="PS51918">
    <property type="entry name" value="RADICAL_SAM"/>
    <property type="match status" value="1"/>
</dbReference>
<dbReference type="InterPro" id="IPR058240">
    <property type="entry name" value="rSAM_sf"/>
</dbReference>
<name>A0A0K8P0V9_PISS1</name>
<dbReference type="InterPro" id="IPR007197">
    <property type="entry name" value="rSAM"/>
</dbReference>
<dbReference type="AlphaFoldDB" id="A0A0K8P0V9"/>
<feature type="domain" description="Radical SAM core" evidence="8">
    <location>
        <begin position="128"/>
        <end position="365"/>
    </location>
</feature>
<dbReference type="NCBIfam" id="TIGR04043">
    <property type="entry name" value="rSAM_MSMEG_0568"/>
    <property type="match status" value="1"/>
</dbReference>
<dbReference type="Gene3D" id="3.20.20.70">
    <property type="entry name" value="Aldolase class I"/>
    <property type="match status" value="1"/>
</dbReference>
<evidence type="ECO:0000259" key="8">
    <source>
        <dbReference type="PROSITE" id="PS51918"/>
    </source>
</evidence>
<sequence length="384" mass="40252">MSLPPPLPNPTAPPAPALSPATRALMTELQSQGLRLLDPSSPHAGVPGRRGGAGPSDHQAVTIDGHTIMVPVHTTGAWTSPFVVESPDAAGRAALKRGSIPIAQVAFPKAPRFYALQTLDGVPYPQIATLHGADVLATTVLQTCIRYESRRKTCQFCAIGQSLAAGRTIAHKTPEQLAEVARAAVLLDGVRHMVMTTGTPPTPDRGARVLVDSAFAVRAAVDLPIQAQCEPPDDDRWFARMKAAGIDALGMHLEVVTPALRERLMPGKASVPMARYLESFAAAVGVFGRGQVSTYLLAGLGDSRDALLAACEQVIALGVYPFVVPFVPIRGTPLEDHPPPDAAFMRSVLEPLGAMLAAAGLRSSEIKAGCGKCGACSSLSVYES</sequence>
<dbReference type="SMART" id="SM00729">
    <property type="entry name" value="Elp3"/>
    <property type="match status" value="1"/>
</dbReference>
<proteinExistence type="predicted"/>
<dbReference type="GO" id="GO:0044689">
    <property type="term" value="F:7,8-didemethyl-8-hydroxy-5-deazariboflavin synthase activity"/>
    <property type="evidence" value="ECO:0007669"/>
    <property type="project" value="TreeGrafter"/>
</dbReference>
<dbReference type="PIRSF" id="PIRSF020870">
    <property type="entry name" value="Radical_SAM_bac_prd"/>
    <property type="match status" value="1"/>
</dbReference>
<dbReference type="Pfam" id="PF04055">
    <property type="entry name" value="Radical_SAM"/>
    <property type="match status" value="1"/>
</dbReference>
<dbReference type="InterPro" id="IPR016779">
    <property type="entry name" value="rSAM_MSMEG0568"/>
</dbReference>
<reference evidence="10" key="1">
    <citation type="submission" date="2015-07" db="EMBL/GenBank/DDBJ databases">
        <title>Discovery of a poly(ethylene terephthalate assimilation.</title>
        <authorList>
            <person name="Yoshida S."/>
            <person name="Hiraga K."/>
            <person name="Takehana T."/>
            <person name="Taniguchi I."/>
            <person name="Yamaji H."/>
            <person name="Maeda Y."/>
            <person name="Toyohara K."/>
            <person name="Miyamoto K."/>
            <person name="Kimura Y."/>
            <person name="Oda K."/>
        </authorList>
    </citation>
    <scope>NUCLEOTIDE SEQUENCE [LARGE SCALE GENOMIC DNA]</scope>
    <source>
        <strain evidence="10">NBRC 110686 / TISTR 2288 / 201-F6</strain>
    </source>
</reference>
<dbReference type="PANTHER" id="PTHR43076:SF1">
    <property type="entry name" value="LIPOYL SYNTHASE 2"/>
    <property type="match status" value="1"/>
</dbReference>
<evidence type="ECO:0000256" key="5">
    <source>
        <dbReference type="ARBA" id="ARBA00023004"/>
    </source>
</evidence>
<dbReference type="Proteomes" id="UP000037660">
    <property type="component" value="Unassembled WGS sequence"/>
</dbReference>
<evidence type="ECO:0000313" key="9">
    <source>
        <dbReference type="EMBL" id="GAP36268.1"/>
    </source>
</evidence>
<dbReference type="NCBIfam" id="NF045502">
    <property type="entry name" value="variant_rSAM"/>
    <property type="match status" value="1"/>
</dbReference>
<keyword evidence="2" id="KW-0004">4Fe-4S</keyword>
<dbReference type="EMBL" id="BBYR01000033">
    <property type="protein sequence ID" value="GAP36268.1"/>
    <property type="molecule type" value="Genomic_DNA"/>
</dbReference>
<protein>
    <submittedName>
        <fullName evidence="9">Putative biotin synthase</fullName>
    </submittedName>
</protein>
<evidence type="ECO:0000256" key="3">
    <source>
        <dbReference type="ARBA" id="ARBA00022691"/>
    </source>
</evidence>
<gene>
    <name evidence="9" type="ORF">ISF6_2108</name>
</gene>
<dbReference type="SFLD" id="SFLDG01107">
    <property type="entry name" value="Uncharacterised_Radical_SAM_Su"/>
    <property type="match status" value="1"/>
</dbReference>
<keyword evidence="10" id="KW-1185">Reference proteome</keyword>
<dbReference type="GO" id="GO:0051539">
    <property type="term" value="F:4 iron, 4 sulfur cluster binding"/>
    <property type="evidence" value="ECO:0007669"/>
    <property type="project" value="UniProtKB-KW"/>
</dbReference>
<evidence type="ECO:0000256" key="2">
    <source>
        <dbReference type="ARBA" id="ARBA00022485"/>
    </source>
</evidence>